<keyword evidence="2" id="KW-0732">Signal</keyword>
<feature type="compositionally biased region" description="Pro residues" evidence="1">
    <location>
        <begin position="235"/>
        <end position="247"/>
    </location>
</feature>
<name>A0A4P8XS91_9BACL</name>
<keyword evidence="4" id="KW-0449">Lipoprotein</keyword>
<reference evidence="4 5" key="1">
    <citation type="submission" date="2019-05" db="EMBL/GenBank/DDBJ databases">
        <authorList>
            <person name="Chen C."/>
        </authorList>
    </citation>
    <scope>NUCLEOTIDE SEQUENCE [LARGE SCALE GENOMIC DNA]</scope>
    <source>
        <strain evidence="4 5">HB172198</strain>
    </source>
</reference>
<feature type="domain" description="SLH" evidence="3">
    <location>
        <begin position="87"/>
        <end position="150"/>
    </location>
</feature>
<feature type="chain" id="PRO_5038611840" evidence="2">
    <location>
        <begin position="29"/>
        <end position="576"/>
    </location>
</feature>
<dbReference type="EMBL" id="CP040396">
    <property type="protein sequence ID" value="QCT04761.1"/>
    <property type="molecule type" value="Genomic_DNA"/>
</dbReference>
<dbReference type="RefSeq" id="WP_175415375.1">
    <property type="nucleotide sequence ID" value="NZ_CP040396.1"/>
</dbReference>
<organism evidence="4 5">
    <name type="scientific">Paenibacillus algicola</name>
    <dbReference type="NCBI Taxonomy" id="2565926"/>
    <lineage>
        <taxon>Bacteria</taxon>
        <taxon>Bacillati</taxon>
        <taxon>Bacillota</taxon>
        <taxon>Bacilli</taxon>
        <taxon>Bacillales</taxon>
        <taxon>Paenibacillaceae</taxon>
        <taxon>Paenibacillus</taxon>
    </lineage>
</organism>
<gene>
    <name evidence="4" type="ORF">E6C60_4056</name>
</gene>
<evidence type="ECO:0000256" key="2">
    <source>
        <dbReference type="SAM" id="SignalP"/>
    </source>
</evidence>
<sequence length="576" mass="62131">MKTKLLVKVMTTAALLSACALPAYSASANFMDIQHSYAKDAIIELTQKGILKGKSEDRFDPQAEISRQDFAIILARALQLDVTSKPSAPTFTDVPSGNYAYSYVEAAVKAGLLQGQGNQKFGFGQQLSRQDMAVLFTRALGVDAYGKGENLFFTDSSEISGYAKDAVGLASELQLIQGNPDGTFNPKGSADRQSVALMSSRFLKTKQELDNAATPPSELPVPQKPEAPIGSVPYIPSPAPSDPKPAPPVDRTAPVLTLISETSLSVTSPIQVRTSEAGTVYVISASQNPSTREQLEALVQDTKKAAKATVSSSNVETSISTNRLLPGEYKAIAIDAAGNVSSSSAAITLVFNTTEALNTPMLTIGESLNMLTLTFDEELDAAYLPSSSSFELLKYMNGQITEAVDIDRIEVSGNVVQLHITNPLAQDDLIIMNYGASLNLEQAIRSLSGKSIEKFKKINEFDITISAIENIALEIKGEQDSIIITSYPSSNNKIDIRNLVRVYYGSEEALPQYDSVENDFNIEFPYYSSQGYIVLGELKITTEDTDLLFITPPYDRPSGFTISRAAALTEEAIASL</sequence>
<feature type="region of interest" description="Disordered" evidence="1">
    <location>
        <begin position="209"/>
        <end position="247"/>
    </location>
</feature>
<feature type="signal peptide" evidence="2">
    <location>
        <begin position="1"/>
        <end position="28"/>
    </location>
</feature>
<dbReference type="PROSITE" id="PS51257">
    <property type="entry name" value="PROKAR_LIPOPROTEIN"/>
    <property type="match status" value="1"/>
</dbReference>
<evidence type="ECO:0000259" key="3">
    <source>
        <dbReference type="PROSITE" id="PS51272"/>
    </source>
</evidence>
<keyword evidence="5" id="KW-1185">Reference proteome</keyword>
<dbReference type="Proteomes" id="UP000300879">
    <property type="component" value="Chromosome"/>
</dbReference>
<dbReference type="PANTHER" id="PTHR43308:SF1">
    <property type="entry name" value="OUTER MEMBRANE PROTEIN ALPHA"/>
    <property type="match status" value="1"/>
</dbReference>
<proteinExistence type="predicted"/>
<dbReference type="InterPro" id="IPR001119">
    <property type="entry name" value="SLH_dom"/>
</dbReference>
<dbReference type="Pfam" id="PF00395">
    <property type="entry name" value="SLH"/>
    <property type="match status" value="3"/>
</dbReference>
<accession>A0A4P8XS91</accession>
<dbReference type="InterPro" id="IPR051465">
    <property type="entry name" value="Cell_Envelope_Struct_Comp"/>
</dbReference>
<dbReference type="AlphaFoldDB" id="A0A4P8XS91"/>
<dbReference type="KEGG" id="palo:E6C60_4056"/>
<dbReference type="PROSITE" id="PS51272">
    <property type="entry name" value="SLH"/>
    <property type="match status" value="3"/>
</dbReference>
<feature type="domain" description="SLH" evidence="3">
    <location>
        <begin position="25"/>
        <end position="86"/>
    </location>
</feature>
<evidence type="ECO:0000256" key="1">
    <source>
        <dbReference type="SAM" id="MobiDB-lite"/>
    </source>
</evidence>
<protein>
    <submittedName>
        <fullName evidence="4">Putative lipoprotein</fullName>
    </submittedName>
</protein>
<evidence type="ECO:0000313" key="5">
    <source>
        <dbReference type="Proteomes" id="UP000300879"/>
    </source>
</evidence>
<feature type="domain" description="SLH" evidence="3">
    <location>
        <begin position="151"/>
        <end position="213"/>
    </location>
</feature>
<evidence type="ECO:0000313" key="4">
    <source>
        <dbReference type="EMBL" id="QCT04761.1"/>
    </source>
</evidence>
<dbReference type="PANTHER" id="PTHR43308">
    <property type="entry name" value="OUTER MEMBRANE PROTEIN ALPHA-RELATED"/>
    <property type="match status" value="1"/>
</dbReference>